<evidence type="ECO:0000256" key="1">
    <source>
        <dbReference type="ARBA" id="ARBA00022630"/>
    </source>
</evidence>
<dbReference type="KEGG" id="ipc:IPA_07305"/>
<evidence type="ECO:0000259" key="3">
    <source>
        <dbReference type="Pfam" id="PF07992"/>
    </source>
</evidence>
<sequence>MFYEVIIMEKRDVIIVGGGPAGLTAASTLKQYGVEPLVLEAEKTMATVYSYAWKPVENYPGFDGKPAIEIAKAFDNMIKFFGFEVREQERVIKARKEDEMIIVETTKNIYQTKVLIIAIGILGRPRRMGLPNEDLPNVHYTVRDPKEFAGKKVVVVGGGDTAVDTATALAQAGAEVTIVHRRDQFRAPKRSVEKMIKAGVKLVLNSVVQEIIAKNGLAIAVRVVDKEGNQQILPLDHLIFLIGYEPPDLSWIKDLGVVMRGREIVVDDKMKTNVKGVLAAGDITPAPKRILVAAAQGYTAGLTAFRYLRAGVW</sequence>
<accession>A0A977K9X1</accession>
<organism evidence="4 5">
    <name type="scientific">Ignicoccus pacificus DSM 13166</name>
    <dbReference type="NCBI Taxonomy" id="940294"/>
    <lineage>
        <taxon>Archaea</taxon>
        <taxon>Thermoproteota</taxon>
        <taxon>Thermoprotei</taxon>
        <taxon>Desulfurococcales</taxon>
        <taxon>Desulfurococcaceae</taxon>
        <taxon>Ignicoccus</taxon>
    </lineage>
</organism>
<dbReference type="PRINTS" id="PR00469">
    <property type="entry name" value="PNDRDTASEII"/>
</dbReference>
<keyword evidence="5" id="KW-1185">Reference proteome</keyword>
<evidence type="ECO:0000313" key="5">
    <source>
        <dbReference type="Proteomes" id="UP001063698"/>
    </source>
</evidence>
<keyword evidence="1" id="KW-0285">Flavoprotein</keyword>
<evidence type="ECO:0000256" key="2">
    <source>
        <dbReference type="ARBA" id="ARBA00023002"/>
    </source>
</evidence>
<proteinExistence type="predicted"/>
<dbReference type="Pfam" id="PF07992">
    <property type="entry name" value="Pyr_redox_2"/>
    <property type="match status" value="1"/>
</dbReference>
<feature type="domain" description="FAD/NAD(P)-binding" evidence="3">
    <location>
        <begin position="12"/>
        <end position="297"/>
    </location>
</feature>
<dbReference type="Gene3D" id="3.50.50.60">
    <property type="entry name" value="FAD/NAD(P)-binding domain"/>
    <property type="match status" value="2"/>
</dbReference>
<dbReference type="SUPFAM" id="SSF51905">
    <property type="entry name" value="FAD/NAD(P)-binding domain"/>
    <property type="match status" value="1"/>
</dbReference>
<dbReference type="PRINTS" id="PR00368">
    <property type="entry name" value="FADPNR"/>
</dbReference>
<name>A0A977K9X1_9CREN</name>
<dbReference type="Proteomes" id="UP001063698">
    <property type="component" value="Chromosome"/>
</dbReference>
<dbReference type="EMBL" id="CP006868">
    <property type="protein sequence ID" value="UXD21730.1"/>
    <property type="molecule type" value="Genomic_DNA"/>
</dbReference>
<reference evidence="4" key="1">
    <citation type="submission" date="2013-11" db="EMBL/GenBank/DDBJ databases">
        <title>Comparative genomics of Ignicoccus.</title>
        <authorList>
            <person name="Podar M."/>
        </authorList>
    </citation>
    <scope>NUCLEOTIDE SEQUENCE</scope>
    <source>
        <strain evidence="4">DSM 13166</strain>
    </source>
</reference>
<dbReference type="AlphaFoldDB" id="A0A977K9X1"/>
<evidence type="ECO:0000313" key="4">
    <source>
        <dbReference type="EMBL" id="UXD21730.1"/>
    </source>
</evidence>
<dbReference type="InterPro" id="IPR023753">
    <property type="entry name" value="FAD/NAD-binding_dom"/>
</dbReference>
<dbReference type="PANTHER" id="PTHR48105">
    <property type="entry name" value="THIOREDOXIN REDUCTASE 1-RELATED-RELATED"/>
    <property type="match status" value="1"/>
</dbReference>
<keyword evidence="2" id="KW-0560">Oxidoreductase</keyword>
<dbReference type="GO" id="GO:0016491">
    <property type="term" value="F:oxidoreductase activity"/>
    <property type="evidence" value="ECO:0007669"/>
    <property type="project" value="UniProtKB-KW"/>
</dbReference>
<dbReference type="InterPro" id="IPR050097">
    <property type="entry name" value="Ferredoxin-NADP_redctase_2"/>
</dbReference>
<protein>
    <submittedName>
        <fullName evidence="4">Ferredoxin--NADP reductase</fullName>
    </submittedName>
</protein>
<dbReference type="InterPro" id="IPR036188">
    <property type="entry name" value="FAD/NAD-bd_sf"/>
</dbReference>
<gene>
    <name evidence="4" type="ORF">IPA_07305</name>
</gene>